<sequence length="286" mass="32320">MSSVIELKDVSKSYPHFALKNISFNVPKGCIVGLIGENGAGKSTTLKTILNICAADKGMVKLYGKEIGSLSLSDKENIGVVFDDSVFFENLTAFKLEKIFSKIYMKWDRNYYLELLTKFNIPTEKKIGEYSKGMKTKLSLICALSHHPKLLVIDESLSALDPVMREEMLDLLLDFVSDDENAVLFSSHIVEDLQKIADYIVFINQGEVVFEKSKDELLYENAIIRCRGNQLNEIDKGDMIAFYKDENGAAVLIHNHTDTRVKYKNLLIDQATIDEIMKIMIKGELV</sequence>
<evidence type="ECO:0000313" key="6">
    <source>
        <dbReference type="Proteomes" id="UP001457898"/>
    </source>
</evidence>
<evidence type="ECO:0000313" key="5">
    <source>
        <dbReference type="EMBL" id="MEQ2433131.1"/>
    </source>
</evidence>
<proteinExistence type="predicted"/>
<dbReference type="RefSeq" id="WP_349064617.1">
    <property type="nucleotide sequence ID" value="NZ_JBBMFP010000020.1"/>
</dbReference>
<gene>
    <name evidence="5" type="ORF">WMO65_19245</name>
</gene>
<dbReference type="Pfam" id="PF00005">
    <property type="entry name" value="ABC_tran"/>
    <property type="match status" value="1"/>
</dbReference>
<organism evidence="5 6">
    <name type="scientific">Blautia caccae</name>
    <dbReference type="NCBI Taxonomy" id="3133175"/>
    <lineage>
        <taxon>Bacteria</taxon>
        <taxon>Bacillati</taxon>
        <taxon>Bacillota</taxon>
        <taxon>Clostridia</taxon>
        <taxon>Lachnospirales</taxon>
        <taxon>Lachnospiraceae</taxon>
        <taxon>Blautia</taxon>
    </lineage>
</organism>
<dbReference type="PANTHER" id="PTHR42939">
    <property type="entry name" value="ABC TRANSPORTER ATP-BINDING PROTEIN ALBC-RELATED"/>
    <property type="match status" value="1"/>
</dbReference>
<keyword evidence="1" id="KW-0813">Transport</keyword>
<dbReference type="PANTHER" id="PTHR42939:SF3">
    <property type="entry name" value="ABC TRANSPORTER ATP-BINDING COMPONENT"/>
    <property type="match status" value="1"/>
</dbReference>
<dbReference type="InterPro" id="IPR027417">
    <property type="entry name" value="P-loop_NTPase"/>
</dbReference>
<dbReference type="SMART" id="SM00382">
    <property type="entry name" value="AAA"/>
    <property type="match status" value="1"/>
</dbReference>
<evidence type="ECO:0000256" key="2">
    <source>
        <dbReference type="ARBA" id="ARBA00022741"/>
    </source>
</evidence>
<comment type="caution">
    <text evidence="5">The sequence shown here is derived from an EMBL/GenBank/DDBJ whole genome shotgun (WGS) entry which is preliminary data.</text>
</comment>
<dbReference type="InterPro" id="IPR017871">
    <property type="entry name" value="ABC_transporter-like_CS"/>
</dbReference>
<keyword evidence="6" id="KW-1185">Reference proteome</keyword>
<dbReference type="EMBL" id="JBBMFP010000020">
    <property type="protein sequence ID" value="MEQ2433131.1"/>
    <property type="molecule type" value="Genomic_DNA"/>
</dbReference>
<dbReference type="InterPro" id="IPR003439">
    <property type="entry name" value="ABC_transporter-like_ATP-bd"/>
</dbReference>
<dbReference type="GO" id="GO:0005524">
    <property type="term" value="F:ATP binding"/>
    <property type="evidence" value="ECO:0007669"/>
    <property type="project" value="UniProtKB-KW"/>
</dbReference>
<accession>A0ABV1DRV9</accession>
<keyword evidence="3 5" id="KW-0067">ATP-binding</keyword>
<dbReference type="InterPro" id="IPR003593">
    <property type="entry name" value="AAA+_ATPase"/>
</dbReference>
<evidence type="ECO:0000259" key="4">
    <source>
        <dbReference type="PROSITE" id="PS50893"/>
    </source>
</evidence>
<dbReference type="Gene3D" id="3.40.50.300">
    <property type="entry name" value="P-loop containing nucleotide triphosphate hydrolases"/>
    <property type="match status" value="1"/>
</dbReference>
<dbReference type="PROSITE" id="PS00211">
    <property type="entry name" value="ABC_TRANSPORTER_1"/>
    <property type="match status" value="1"/>
</dbReference>
<keyword evidence="2" id="KW-0547">Nucleotide-binding</keyword>
<feature type="domain" description="ABC transporter" evidence="4">
    <location>
        <begin position="5"/>
        <end position="230"/>
    </location>
</feature>
<name>A0ABV1DRV9_9FIRM</name>
<protein>
    <submittedName>
        <fullName evidence="5">ABC transporter ATP-binding protein</fullName>
    </submittedName>
</protein>
<dbReference type="CDD" id="cd03230">
    <property type="entry name" value="ABC_DR_subfamily_A"/>
    <property type="match status" value="1"/>
</dbReference>
<evidence type="ECO:0000256" key="1">
    <source>
        <dbReference type="ARBA" id="ARBA00022448"/>
    </source>
</evidence>
<dbReference type="Proteomes" id="UP001457898">
    <property type="component" value="Unassembled WGS sequence"/>
</dbReference>
<dbReference type="SUPFAM" id="SSF52540">
    <property type="entry name" value="P-loop containing nucleoside triphosphate hydrolases"/>
    <property type="match status" value="1"/>
</dbReference>
<dbReference type="PROSITE" id="PS50893">
    <property type="entry name" value="ABC_TRANSPORTER_2"/>
    <property type="match status" value="1"/>
</dbReference>
<evidence type="ECO:0000256" key="3">
    <source>
        <dbReference type="ARBA" id="ARBA00022840"/>
    </source>
</evidence>
<reference evidence="5 6" key="1">
    <citation type="submission" date="2024-03" db="EMBL/GenBank/DDBJ databases">
        <title>Human intestinal bacterial collection.</title>
        <authorList>
            <person name="Pauvert C."/>
            <person name="Hitch T.C.A."/>
            <person name="Clavel T."/>
        </authorList>
    </citation>
    <scope>NUCLEOTIDE SEQUENCE [LARGE SCALE GENOMIC DNA]</scope>
    <source>
        <strain evidence="5 6">CLA-SR-H028</strain>
    </source>
</reference>
<dbReference type="InterPro" id="IPR051782">
    <property type="entry name" value="ABC_Transporter_VariousFunc"/>
</dbReference>